<reference evidence="10 11" key="1">
    <citation type="submission" date="2024-03" db="EMBL/GenBank/DDBJ databases">
        <title>Complete genome of BD2.</title>
        <authorList>
            <person name="Cao G."/>
        </authorList>
    </citation>
    <scope>NUCLEOTIDE SEQUENCE [LARGE SCALE GENOMIC DNA]</scope>
    <source>
        <strain evidence="10 11">BD2</strain>
    </source>
</reference>
<comment type="subunit">
    <text evidence="7">Fourteen ClpP subunits assemble into 2 heptameric rings which stack back to back to give a disk-like structure with a central cavity, resembling the structure of eukaryotic proteasomes.</text>
</comment>
<dbReference type="EC" id="3.4.21.92" evidence="7"/>
<proteinExistence type="inferred from homology"/>
<gene>
    <name evidence="7" type="primary">clpP</name>
    <name evidence="10" type="ORF">WG219_13095</name>
</gene>
<evidence type="ECO:0000313" key="10">
    <source>
        <dbReference type="EMBL" id="WXL24264.1"/>
    </source>
</evidence>
<dbReference type="SUPFAM" id="SSF52096">
    <property type="entry name" value="ClpP/crotonase"/>
    <property type="match status" value="1"/>
</dbReference>
<feature type="active site" description="Nucleophile" evidence="7">
    <location>
        <position position="97"/>
    </location>
</feature>
<dbReference type="NCBIfam" id="NF009205">
    <property type="entry name" value="PRK12553.1"/>
    <property type="match status" value="1"/>
</dbReference>
<evidence type="ECO:0000256" key="1">
    <source>
        <dbReference type="ARBA" id="ARBA00007039"/>
    </source>
</evidence>
<evidence type="ECO:0000256" key="3">
    <source>
        <dbReference type="ARBA" id="ARBA00022670"/>
    </source>
</evidence>
<evidence type="ECO:0000256" key="6">
    <source>
        <dbReference type="ARBA" id="ARBA00034021"/>
    </source>
</evidence>
<comment type="catalytic activity">
    <reaction evidence="6 7 8">
        <text>Hydrolysis of proteins to small peptides in the presence of ATP and magnesium. alpha-casein is the usual test substrate. In the absence of ATP, only oligopeptides shorter than five residues are hydrolyzed (such as succinyl-Leu-Tyr-|-NHMec, and Leu-Tyr-Leu-|-Tyr-Trp, in which cleavage of the -Tyr-|-Leu- and -Tyr-|-Trp bonds also occurs).</text>
        <dbReference type="EC" id="3.4.21.92"/>
    </reaction>
</comment>
<evidence type="ECO:0000256" key="7">
    <source>
        <dbReference type="HAMAP-Rule" id="MF_00444"/>
    </source>
</evidence>
<evidence type="ECO:0000256" key="4">
    <source>
        <dbReference type="ARBA" id="ARBA00022801"/>
    </source>
</evidence>
<comment type="subcellular location">
    <subcellularLocation>
        <location evidence="7">Cytoplasm</location>
    </subcellularLocation>
</comment>
<feature type="active site" evidence="7 8">
    <location>
        <position position="122"/>
    </location>
</feature>
<dbReference type="InterPro" id="IPR033135">
    <property type="entry name" value="ClpP_His_AS"/>
</dbReference>
<evidence type="ECO:0000256" key="9">
    <source>
        <dbReference type="RuleBase" id="RU003567"/>
    </source>
</evidence>
<dbReference type="Proteomes" id="UP001476583">
    <property type="component" value="Chromosome"/>
</dbReference>
<keyword evidence="4 7" id="KW-0378">Hydrolase</keyword>
<dbReference type="Pfam" id="PF00574">
    <property type="entry name" value="CLP_protease"/>
    <property type="match status" value="1"/>
</dbReference>
<evidence type="ECO:0000256" key="8">
    <source>
        <dbReference type="PROSITE-ProRule" id="PRU10086"/>
    </source>
</evidence>
<accession>A0ABZ2RGB4</accession>
<organism evidence="10 11">
    <name type="scientific">Ectopseudomonas mendocina</name>
    <name type="common">Pseudomonas mendocina</name>
    <dbReference type="NCBI Taxonomy" id="300"/>
    <lineage>
        <taxon>Bacteria</taxon>
        <taxon>Pseudomonadati</taxon>
        <taxon>Pseudomonadota</taxon>
        <taxon>Gammaproteobacteria</taxon>
        <taxon>Pseudomonadales</taxon>
        <taxon>Pseudomonadaceae</taxon>
        <taxon>Ectopseudomonas</taxon>
    </lineage>
</organism>
<dbReference type="PANTHER" id="PTHR10381:SF70">
    <property type="entry name" value="ATP-DEPENDENT CLP PROTEASE PROTEOLYTIC SUBUNIT"/>
    <property type="match status" value="1"/>
</dbReference>
<protein>
    <recommendedName>
        <fullName evidence="7 9">ATP-dependent Clp protease proteolytic subunit</fullName>
        <ecNumber evidence="7">3.4.21.92</ecNumber>
    </recommendedName>
    <alternativeName>
        <fullName evidence="7">Endopeptidase Clp</fullName>
    </alternativeName>
</protein>
<dbReference type="PROSITE" id="PS00382">
    <property type="entry name" value="CLP_PROTEASE_HIS"/>
    <property type="match status" value="1"/>
</dbReference>
<evidence type="ECO:0000313" key="11">
    <source>
        <dbReference type="Proteomes" id="UP001476583"/>
    </source>
</evidence>
<dbReference type="InterPro" id="IPR029045">
    <property type="entry name" value="ClpP/crotonase-like_dom_sf"/>
</dbReference>
<sequence length="197" mass="21804">MRLSEDNGYTPDNTSLSRTLLDSAIAARKIFITGEINHKMATTAVQQLHALAHLSDEPIMVFISSPGGQVESGDMIYDAIRFISPKVITIGSGWVASAGSLIYVAAEKENRYSLPNTRFLLHQPSGGFQGRAMEAEIYAREIIWMRDRLNRIFADATGQPVEKIAADTETDFWLSAEEAATYGLVHQVITRESEIIK</sequence>
<dbReference type="GO" id="GO:0008233">
    <property type="term" value="F:peptidase activity"/>
    <property type="evidence" value="ECO:0007669"/>
    <property type="project" value="UniProtKB-KW"/>
</dbReference>
<dbReference type="GO" id="GO:0006508">
    <property type="term" value="P:proteolysis"/>
    <property type="evidence" value="ECO:0007669"/>
    <property type="project" value="UniProtKB-KW"/>
</dbReference>
<keyword evidence="5 7" id="KW-0720">Serine protease</keyword>
<evidence type="ECO:0000256" key="5">
    <source>
        <dbReference type="ARBA" id="ARBA00022825"/>
    </source>
</evidence>
<dbReference type="PRINTS" id="PR00127">
    <property type="entry name" value="CLPPROTEASEP"/>
</dbReference>
<dbReference type="EMBL" id="CP148074">
    <property type="protein sequence ID" value="WXL24264.1"/>
    <property type="molecule type" value="Genomic_DNA"/>
</dbReference>
<dbReference type="InterPro" id="IPR023562">
    <property type="entry name" value="ClpP/TepA"/>
</dbReference>
<dbReference type="HAMAP" id="MF_00444">
    <property type="entry name" value="ClpP"/>
    <property type="match status" value="1"/>
</dbReference>
<keyword evidence="2 7" id="KW-0963">Cytoplasm</keyword>
<keyword evidence="3 7" id="KW-0645">Protease</keyword>
<dbReference type="InterPro" id="IPR001907">
    <property type="entry name" value="ClpP"/>
</dbReference>
<name>A0ABZ2RGB4_ECTME</name>
<comment type="function">
    <text evidence="7">Cleaves peptides in various proteins in a process that requires ATP hydrolysis. Has a chymotrypsin-like activity. Plays a major role in the degradation of misfolded proteins.</text>
</comment>
<evidence type="ECO:0000256" key="2">
    <source>
        <dbReference type="ARBA" id="ARBA00022490"/>
    </source>
</evidence>
<comment type="similarity">
    <text evidence="1 7 9">Belongs to the peptidase S14 family.</text>
</comment>
<dbReference type="Gene3D" id="3.90.226.10">
    <property type="entry name" value="2-enoyl-CoA Hydratase, Chain A, domain 1"/>
    <property type="match status" value="1"/>
</dbReference>
<dbReference type="CDD" id="cd07017">
    <property type="entry name" value="S14_ClpP_2"/>
    <property type="match status" value="1"/>
</dbReference>
<dbReference type="PANTHER" id="PTHR10381">
    <property type="entry name" value="ATP-DEPENDENT CLP PROTEASE PROTEOLYTIC SUBUNIT"/>
    <property type="match status" value="1"/>
</dbReference>
<keyword evidence="11" id="KW-1185">Reference proteome</keyword>